<proteinExistence type="inferred from homology"/>
<protein>
    <recommendedName>
        <fullName evidence="5">Probable membrane transporter protein</fullName>
    </recommendedName>
</protein>
<dbReference type="KEGG" id="tbe:Trebr_2387"/>
<keyword evidence="2 5" id="KW-0812">Transmembrane</keyword>
<evidence type="ECO:0000256" key="2">
    <source>
        <dbReference type="ARBA" id="ARBA00022692"/>
    </source>
</evidence>
<keyword evidence="3 5" id="KW-1133">Transmembrane helix</keyword>
<dbReference type="EMBL" id="CP002696">
    <property type="protein sequence ID" value="AEE17796.1"/>
    <property type="molecule type" value="Genomic_DNA"/>
</dbReference>
<comment type="similarity">
    <text evidence="5">Belongs to the 4-toluene sulfonate uptake permease (TSUP) (TC 2.A.102) family.</text>
</comment>
<dbReference type="STRING" id="906968.Trebr_2387"/>
<dbReference type="InterPro" id="IPR051598">
    <property type="entry name" value="TSUP/Inactive_protease-like"/>
</dbReference>
<dbReference type="OrthoDB" id="3181470at2"/>
<dbReference type="InterPro" id="IPR002781">
    <property type="entry name" value="TM_pro_TauE-like"/>
</dbReference>
<sequence>MVYSTIIYTLLALGATTLGAISGMGGGVIMKTVMDLLGQYSAADIGLLSCITVFFMSIVSLLKSTRGTGTQNVSAAGAVLLGTGAVTGGFIGQFLFEKLCTAVNDNGLVTVVQNAVLLVIICVVFVYMLNSEKVKNLSFRHWSIYAATGIFLGCMSSFLGIGGGPINVAALMFLFAFPIKTATFVSIVIILFAQISKLATVAFSTGFSVYDLRLAPFMICAAIAGGFLGTWIKNKVRSKTVTRLFNAVQVLITIICVLNIVKSV</sequence>
<comment type="subcellular location">
    <subcellularLocation>
        <location evidence="5">Cell membrane</location>
        <topology evidence="5">Multi-pass membrane protein</topology>
    </subcellularLocation>
    <subcellularLocation>
        <location evidence="1">Membrane</location>
        <topology evidence="1">Multi-pass membrane protein</topology>
    </subcellularLocation>
</comment>
<dbReference type="Proteomes" id="UP000006546">
    <property type="component" value="Chromosome"/>
</dbReference>
<feature type="transmembrane region" description="Helical" evidence="5">
    <location>
        <begin position="6"/>
        <end position="30"/>
    </location>
</feature>
<evidence type="ECO:0000256" key="3">
    <source>
        <dbReference type="ARBA" id="ARBA00022989"/>
    </source>
</evidence>
<feature type="transmembrane region" description="Helical" evidence="5">
    <location>
        <begin position="244"/>
        <end position="261"/>
    </location>
</feature>
<keyword evidence="5" id="KW-1003">Cell membrane</keyword>
<reference evidence="7" key="1">
    <citation type="submission" date="2011-04" db="EMBL/GenBank/DDBJ databases">
        <title>The complete genome of Treponema brennaborense DSM 12168.</title>
        <authorList>
            <person name="Lucas S."/>
            <person name="Han J."/>
            <person name="Lapidus A."/>
            <person name="Bruce D."/>
            <person name="Goodwin L."/>
            <person name="Pitluck S."/>
            <person name="Peters L."/>
            <person name="Kyrpides N."/>
            <person name="Mavromatis K."/>
            <person name="Ivanova N."/>
            <person name="Mikhailova N."/>
            <person name="Pagani I."/>
            <person name="Teshima H."/>
            <person name="Detter J.C."/>
            <person name="Tapia R."/>
            <person name="Han C."/>
            <person name="Land M."/>
            <person name="Hauser L."/>
            <person name="Markowitz V."/>
            <person name="Cheng J.-F."/>
            <person name="Hugenholtz P."/>
            <person name="Woyke T."/>
            <person name="Wu D."/>
            <person name="Gronow S."/>
            <person name="Wellnitz S."/>
            <person name="Brambilla E."/>
            <person name="Klenk H.-P."/>
            <person name="Eisen J.A."/>
        </authorList>
    </citation>
    <scope>NUCLEOTIDE SEQUENCE [LARGE SCALE GENOMIC DNA]</scope>
    <source>
        <strain evidence="7">DSM 12168 / CIP 105900 / DD5/3</strain>
    </source>
</reference>
<dbReference type="GO" id="GO:0005886">
    <property type="term" value="C:plasma membrane"/>
    <property type="evidence" value="ECO:0007669"/>
    <property type="project" value="UniProtKB-SubCell"/>
</dbReference>
<evidence type="ECO:0000256" key="5">
    <source>
        <dbReference type="RuleBase" id="RU363041"/>
    </source>
</evidence>
<keyword evidence="4 5" id="KW-0472">Membrane</keyword>
<gene>
    <name evidence="6" type="ordered locus">Trebr_2387</name>
</gene>
<name>F4LMD0_TREBD</name>
<dbReference type="Pfam" id="PF01925">
    <property type="entry name" value="TauE"/>
    <property type="match status" value="1"/>
</dbReference>
<dbReference type="PANTHER" id="PTHR43701:SF2">
    <property type="entry name" value="MEMBRANE TRANSPORTER PROTEIN YJNA-RELATED"/>
    <property type="match status" value="1"/>
</dbReference>
<feature type="transmembrane region" description="Helical" evidence="5">
    <location>
        <begin position="168"/>
        <end position="194"/>
    </location>
</feature>
<feature type="transmembrane region" description="Helical" evidence="5">
    <location>
        <begin position="42"/>
        <end position="62"/>
    </location>
</feature>
<evidence type="ECO:0000256" key="1">
    <source>
        <dbReference type="ARBA" id="ARBA00004141"/>
    </source>
</evidence>
<feature type="transmembrane region" description="Helical" evidence="5">
    <location>
        <begin position="108"/>
        <end position="130"/>
    </location>
</feature>
<dbReference type="eggNOG" id="COG0730">
    <property type="taxonomic scope" value="Bacteria"/>
</dbReference>
<organism evidence="6 7">
    <name type="scientific">Treponema brennaborense (strain DSM 12168 / CIP 105900 / DD5/3)</name>
    <dbReference type="NCBI Taxonomy" id="906968"/>
    <lineage>
        <taxon>Bacteria</taxon>
        <taxon>Pseudomonadati</taxon>
        <taxon>Spirochaetota</taxon>
        <taxon>Spirochaetia</taxon>
        <taxon>Spirochaetales</taxon>
        <taxon>Treponemataceae</taxon>
        <taxon>Treponema</taxon>
    </lineage>
</organism>
<dbReference type="AlphaFoldDB" id="F4LMD0"/>
<evidence type="ECO:0000313" key="6">
    <source>
        <dbReference type="EMBL" id="AEE17796.1"/>
    </source>
</evidence>
<evidence type="ECO:0000256" key="4">
    <source>
        <dbReference type="ARBA" id="ARBA00023136"/>
    </source>
</evidence>
<dbReference type="PANTHER" id="PTHR43701">
    <property type="entry name" value="MEMBRANE TRANSPORTER PROTEIN MJ0441-RELATED"/>
    <property type="match status" value="1"/>
</dbReference>
<evidence type="ECO:0000313" key="7">
    <source>
        <dbReference type="Proteomes" id="UP000006546"/>
    </source>
</evidence>
<accession>F4LMD0</accession>
<dbReference type="HOGENOM" id="CLU_045498_8_0_12"/>
<feature type="transmembrane region" description="Helical" evidence="5">
    <location>
        <begin position="74"/>
        <end position="96"/>
    </location>
</feature>
<dbReference type="RefSeq" id="WP_013759497.1">
    <property type="nucleotide sequence ID" value="NC_015500.1"/>
</dbReference>
<feature type="transmembrane region" description="Helical" evidence="5">
    <location>
        <begin position="142"/>
        <end position="161"/>
    </location>
</feature>
<feature type="transmembrane region" description="Helical" evidence="5">
    <location>
        <begin position="214"/>
        <end position="232"/>
    </location>
</feature>
<keyword evidence="7" id="KW-1185">Reference proteome</keyword>